<feature type="chain" id="PRO_5026136291" description="Probable aspartic-type endopeptidase OPSB" evidence="15">
    <location>
        <begin position="20"/>
        <end position="472"/>
    </location>
</feature>
<feature type="region of interest" description="Disordered" evidence="14">
    <location>
        <begin position="25"/>
        <end position="45"/>
    </location>
</feature>
<dbReference type="PANTHER" id="PTHR47965">
    <property type="entry name" value="ASPARTYL PROTEASE-RELATED"/>
    <property type="match status" value="1"/>
</dbReference>
<keyword evidence="7" id="KW-0865">Zymogen</keyword>
<proteinExistence type="inferred from homology"/>
<dbReference type="GO" id="GO:0006508">
    <property type="term" value="P:proteolysis"/>
    <property type="evidence" value="ECO:0007669"/>
    <property type="project" value="UniProtKB-KW"/>
</dbReference>
<keyword evidence="12" id="KW-1015">Disulfide bond</keyword>
<dbReference type="SUPFAM" id="SSF50630">
    <property type="entry name" value="Acid proteases"/>
    <property type="match status" value="1"/>
</dbReference>
<dbReference type="InterPro" id="IPR001969">
    <property type="entry name" value="Aspartic_peptidase_AS"/>
</dbReference>
<keyword evidence="18" id="KW-1185">Reference proteome</keyword>
<dbReference type="InterPro" id="IPR021109">
    <property type="entry name" value="Peptidase_aspartic_dom_sf"/>
</dbReference>
<dbReference type="OrthoDB" id="771136at2759"/>
<evidence type="ECO:0000256" key="6">
    <source>
        <dbReference type="ARBA" id="ARBA00022801"/>
    </source>
</evidence>
<keyword evidence="5 13" id="KW-0064">Aspartyl protease</keyword>
<evidence type="ECO:0000256" key="1">
    <source>
        <dbReference type="ARBA" id="ARBA00007447"/>
    </source>
</evidence>
<organism evidence="17 18">
    <name type="scientific">Aulographum hederae CBS 113979</name>
    <dbReference type="NCBI Taxonomy" id="1176131"/>
    <lineage>
        <taxon>Eukaryota</taxon>
        <taxon>Fungi</taxon>
        <taxon>Dikarya</taxon>
        <taxon>Ascomycota</taxon>
        <taxon>Pezizomycotina</taxon>
        <taxon>Dothideomycetes</taxon>
        <taxon>Pleosporomycetidae</taxon>
        <taxon>Aulographales</taxon>
        <taxon>Aulographaceae</taxon>
    </lineage>
</organism>
<evidence type="ECO:0000256" key="3">
    <source>
        <dbReference type="ARBA" id="ARBA00022685"/>
    </source>
</evidence>
<accession>A0A6G1HAT2</accession>
<evidence type="ECO:0000259" key="16">
    <source>
        <dbReference type="PROSITE" id="PS51767"/>
    </source>
</evidence>
<feature type="active site" evidence="11">
    <location>
        <position position="282"/>
    </location>
</feature>
<dbReference type="FunFam" id="2.40.70.10:FF:000011">
    <property type="entry name" value="Aspartic protease"/>
    <property type="match status" value="1"/>
</dbReference>
<evidence type="ECO:0000256" key="10">
    <source>
        <dbReference type="ARBA" id="ARBA00068059"/>
    </source>
</evidence>
<evidence type="ECO:0000256" key="15">
    <source>
        <dbReference type="SAM" id="SignalP"/>
    </source>
</evidence>
<sequence length="472" mass="50416">MKSTLLLAIAASLLELSEAASLPRRKSPSVLSLQTHRKQTPNPIHRDRLRKLRKRDGTLSADLDNESALYYVNVTIGTPGQRLRLDIDTGSSDIWCNSDDSEFCQQNDGSDCRESGTFNANHSSTYEYVNSDFKIQYVDNSEAAGDYATDTLNIGGNDIDDIRFGIGYTSTSAQGILGVGYMSNEVQRNTDGKTYPNLPQALVDRGTIQSNAYSLWLNDLSSETGNVLFGGIDSDKYEGSLQTVPIVKQENKNTEFIIALTGLSSQDQDLMGDMDPFGVLLDSGASLSYLPNDIALDLYDMYGLESTTSDGVPEVDCDLANSEDSVEFSFSGINITVPMNELILTSQITATGKKCVFGIGPSDDGLSVLGDTFLRSAYVVYDLENNQISLAKTNFNSTSSDIQEIGTGEEAVPDATLIKDAVTSVADASGGGRCGGCTVVSGVERSLAPGGRFALVMASVGVAVVGGVLELV</sequence>
<dbReference type="GO" id="GO:0031505">
    <property type="term" value="P:fungal-type cell wall organization"/>
    <property type="evidence" value="ECO:0007669"/>
    <property type="project" value="TreeGrafter"/>
</dbReference>
<dbReference type="InterPro" id="IPR001461">
    <property type="entry name" value="Aspartic_peptidase_A1"/>
</dbReference>
<gene>
    <name evidence="17" type="ORF">K402DRAFT_460831</name>
</gene>
<evidence type="ECO:0000256" key="12">
    <source>
        <dbReference type="PIRSR" id="PIRSR601461-2"/>
    </source>
</evidence>
<evidence type="ECO:0000256" key="13">
    <source>
        <dbReference type="RuleBase" id="RU000454"/>
    </source>
</evidence>
<keyword evidence="2 13" id="KW-0645">Protease</keyword>
<feature type="disulfide bond" evidence="12">
    <location>
        <begin position="317"/>
        <end position="355"/>
    </location>
</feature>
<keyword evidence="6 13" id="KW-0378">Hydrolase</keyword>
<dbReference type="InterPro" id="IPR033876">
    <property type="entry name" value="SAP-like"/>
</dbReference>
<evidence type="ECO:0000256" key="7">
    <source>
        <dbReference type="ARBA" id="ARBA00023145"/>
    </source>
</evidence>
<dbReference type="PROSITE" id="PS51767">
    <property type="entry name" value="PEPTIDASE_A1"/>
    <property type="match status" value="1"/>
</dbReference>
<dbReference type="PANTHER" id="PTHR47965:SF12">
    <property type="entry name" value="ASPARTIC PROTEINASE 3-RELATED"/>
    <property type="match status" value="1"/>
</dbReference>
<dbReference type="Pfam" id="PF00026">
    <property type="entry name" value="Asp"/>
    <property type="match status" value="1"/>
</dbReference>
<keyword evidence="4 15" id="KW-0732">Signal</keyword>
<evidence type="ECO:0000313" key="18">
    <source>
        <dbReference type="Proteomes" id="UP000800041"/>
    </source>
</evidence>
<dbReference type="AlphaFoldDB" id="A0A6G1HAT2"/>
<evidence type="ECO:0000256" key="4">
    <source>
        <dbReference type="ARBA" id="ARBA00022729"/>
    </source>
</evidence>
<evidence type="ECO:0000256" key="5">
    <source>
        <dbReference type="ARBA" id="ARBA00022750"/>
    </source>
</evidence>
<evidence type="ECO:0000256" key="8">
    <source>
        <dbReference type="ARBA" id="ARBA00023180"/>
    </source>
</evidence>
<evidence type="ECO:0000313" key="17">
    <source>
        <dbReference type="EMBL" id="KAF1990130.1"/>
    </source>
</evidence>
<feature type="domain" description="Peptidase A1" evidence="16">
    <location>
        <begin position="70"/>
        <end position="391"/>
    </location>
</feature>
<keyword evidence="3" id="KW-0165">Cleavage on pair of basic residues</keyword>
<name>A0A6G1HAT2_9PEZI</name>
<reference evidence="17" key="1">
    <citation type="journal article" date="2020" name="Stud. Mycol.">
        <title>101 Dothideomycetes genomes: a test case for predicting lifestyles and emergence of pathogens.</title>
        <authorList>
            <person name="Haridas S."/>
            <person name="Albert R."/>
            <person name="Binder M."/>
            <person name="Bloem J."/>
            <person name="Labutti K."/>
            <person name="Salamov A."/>
            <person name="Andreopoulos B."/>
            <person name="Baker S."/>
            <person name="Barry K."/>
            <person name="Bills G."/>
            <person name="Bluhm B."/>
            <person name="Cannon C."/>
            <person name="Castanera R."/>
            <person name="Culley D."/>
            <person name="Daum C."/>
            <person name="Ezra D."/>
            <person name="Gonzalez J."/>
            <person name="Henrissat B."/>
            <person name="Kuo A."/>
            <person name="Liang C."/>
            <person name="Lipzen A."/>
            <person name="Lutzoni F."/>
            <person name="Magnuson J."/>
            <person name="Mondo S."/>
            <person name="Nolan M."/>
            <person name="Ohm R."/>
            <person name="Pangilinan J."/>
            <person name="Park H.-J."/>
            <person name="Ramirez L."/>
            <person name="Alfaro M."/>
            <person name="Sun H."/>
            <person name="Tritt A."/>
            <person name="Yoshinaga Y."/>
            <person name="Zwiers L.-H."/>
            <person name="Turgeon B."/>
            <person name="Goodwin S."/>
            <person name="Spatafora J."/>
            <person name="Crous P."/>
            <person name="Grigoriev I."/>
        </authorList>
    </citation>
    <scope>NUCLEOTIDE SEQUENCE</scope>
    <source>
        <strain evidence="17">CBS 113979</strain>
    </source>
</reference>
<protein>
    <recommendedName>
        <fullName evidence="10">Probable aspartic-type endopeptidase OPSB</fullName>
    </recommendedName>
    <alternativeName>
        <fullName evidence="9">Probable aspartic-type endopeptidase opsB</fullName>
    </alternativeName>
</protein>
<dbReference type="Gene3D" id="2.40.70.10">
    <property type="entry name" value="Acid Proteases"/>
    <property type="match status" value="2"/>
</dbReference>
<dbReference type="Proteomes" id="UP000800041">
    <property type="component" value="Unassembled WGS sequence"/>
</dbReference>
<keyword evidence="8" id="KW-0325">Glycoprotein</keyword>
<dbReference type="GO" id="GO:0009277">
    <property type="term" value="C:fungal-type cell wall"/>
    <property type="evidence" value="ECO:0007669"/>
    <property type="project" value="TreeGrafter"/>
</dbReference>
<dbReference type="GO" id="GO:0005576">
    <property type="term" value="C:extracellular region"/>
    <property type="evidence" value="ECO:0007669"/>
    <property type="project" value="TreeGrafter"/>
</dbReference>
<dbReference type="CDD" id="cd05474">
    <property type="entry name" value="SAP_like"/>
    <property type="match status" value="1"/>
</dbReference>
<comment type="similarity">
    <text evidence="1 13">Belongs to the peptidase A1 family.</text>
</comment>
<dbReference type="PRINTS" id="PR00792">
    <property type="entry name" value="PEPSIN"/>
</dbReference>
<dbReference type="PROSITE" id="PS00141">
    <property type="entry name" value="ASP_PROTEASE"/>
    <property type="match status" value="1"/>
</dbReference>
<feature type="signal peptide" evidence="15">
    <location>
        <begin position="1"/>
        <end position="19"/>
    </location>
</feature>
<dbReference type="GO" id="GO:0004190">
    <property type="term" value="F:aspartic-type endopeptidase activity"/>
    <property type="evidence" value="ECO:0007669"/>
    <property type="project" value="UniProtKB-KW"/>
</dbReference>
<evidence type="ECO:0000256" key="11">
    <source>
        <dbReference type="PIRSR" id="PIRSR601461-1"/>
    </source>
</evidence>
<dbReference type="InterPro" id="IPR033121">
    <property type="entry name" value="PEPTIDASE_A1"/>
</dbReference>
<evidence type="ECO:0000256" key="14">
    <source>
        <dbReference type="SAM" id="MobiDB-lite"/>
    </source>
</evidence>
<feature type="active site" evidence="11">
    <location>
        <position position="88"/>
    </location>
</feature>
<dbReference type="EMBL" id="ML977143">
    <property type="protein sequence ID" value="KAF1990130.1"/>
    <property type="molecule type" value="Genomic_DNA"/>
</dbReference>
<evidence type="ECO:0000256" key="2">
    <source>
        <dbReference type="ARBA" id="ARBA00022670"/>
    </source>
</evidence>
<evidence type="ECO:0000256" key="9">
    <source>
        <dbReference type="ARBA" id="ARBA00067536"/>
    </source>
</evidence>